<dbReference type="OrthoDB" id="9135467at2"/>
<sequence>MTTLPVPFGPLAVESDIRSIDVGRRGAPATVIRKPFGRALQSDHVGAFVTNASGVPTDSAAVVFDGACASAKVRGAGACVGRLAAPTRG</sequence>
<dbReference type="RefSeq" id="WP_061135400.1">
    <property type="nucleotide sequence ID" value="NZ_FCNX02000007.1"/>
</dbReference>
<reference evidence="1" key="1">
    <citation type="submission" date="2016-01" db="EMBL/GenBank/DDBJ databases">
        <authorList>
            <person name="Peeters C."/>
        </authorList>
    </citation>
    <scope>NUCLEOTIDE SEQUENCE</scope>
    <source>
        <strain evidence="1">LMG 29320</strain>
    </source>
</reference>
<comment type="caution">
    <text evidence="1">The sequence shown here is derived from an EMBL/GenBank/DDBJ whole genome shotgun (WGS) entry which is preliminary data.</text>
</comment>
<protein>
    <submittedName>
        <fullName evidence="1">Uncharacterized protein</fullName>
    </submittedName>
</protein>
<dbReference type="EMBL" id="FCNX02000007">
    <property type="protein sequence ID" value="SAK72993.1"/>
    <property type="molecule type" value="Genomic_DNA"/>
</dbReference>
<dbReference type="Proteomes" id="UP000054903">
    <property type="component" value="Unassembled WGS sequence"/>
</dbReference>
<dbReference type="STRING" id="1777138.AWB77_03208"/>
<keyword evidence="2" id="KW-1185">Reference proteome</keyword>
<gene>
    <name evidence="1" type="ORF">AWB77_03208</name>
</gene>
<evidence type="ECO:0000313" key="1">
    <source>
        <dbReference type="EMBL" id="SAK72993.1"/>
    </source>
</evidence>
<accession>A0A158BSE7</accession>
<proteinExistence type="predicted"/>
<name>A0A158BSE7_9BURK</name>
<evidence type="ECO:0000313" key="2">
    <source>
        <dbReference type="Proteomes" id="UP000054903"/>
    </source>
</evidence>
<organism evidence="1 2">
    <name type="scientific">Caballeronia fortuita</name>
    <dbReference type="NCBI Taxonomy" id="1777138"/>
    <lineage>
        <taxon>Bacteria</taxon>
        <taxon>Pseudomonadati</taxon>
        <taxon>Pseudomonadota</taxon>
        <taxon>Betaproteobacteria</taxon>
        <taxon>Burkholderiales</taxon>
        <taxon>Burkholderiaceae</taxon>
        <taxon>Caballeronia</taxon>
    </lineage>
</organism>
<dbReference type="AlphaFoldDB" id="A0A158BSE7"/>